<keyword evidence="2" id="KW-0472">Membrane</keyword>
<gene>
    <name evidence="4" type="ORF">SAMN05444145_105297</name>
</gene>
<evidence type="ECO:0000313" key="4">
    <source>
        <dbReference type="EMBL" id="SEA72359.1"/>
    </source>
</evidence>
<dbReference type="AlphaFoldDB" id="A0A1H4DIR5"/>
<keyword evidence="2" id="KW-0812">Transmembrane</keyword>
<dbReference type="Proteomes" id="UP000183253">
    <property type="component" value="Unassembled WGS sequence"/>
</dbReference>
<proteinExistence type="predicted"/>
<dbReference type="OrthoDB" id="1044679at2"/>
<dbReference type="STRING" id="1033731.SAMN05444145_105297"/>
<name>A0A1H4DIR5_9BACT</name>
<accession>A0A1H4DIR5</accession>
<protein>
    <recommendedName>
        <fullName evidence="3">DUF6377 domain-containing protein</fullName>
    </recommendedName>
</protein>
<feature type="coiled-coil region" evidence="1">
    <location>
        <begin position="195"/>
        <end position="222"/>
    </location>
</feature>
<evidence type="ECO:0000256" key="1">
    <source>
        <dbReference type="SAM" id="Coils"/>
    </source>
</evidence>
<evidence type="ECO:0000256" key="2">
    <source>
        <dbReference type="SAM" id="Phobius"/>
    </source>
</evidence>
<reference evidence="4 5" key="1">
    <citation type="submission" date="2016-10" db="EMBL/GenBank/DDBJ databases">
        <authorList>
            <person name="de Groot N.N."/>
        </authorList>
    </citation>
    <scope>NUCLEOTIDE SEQUENCE [LARGE SCALE GENOMIC DNA]</scope>
    <source>
        <strain evidence="4 5">DSM 25383</strain>
    </source>
</reference>
<dbReference type="PROSITE" id="PS51257">
    <property type="entry name" value="PROKAR_LIPOPROTEIN"/>
    <property type="match status" value="1"/>
</dbReference>
<keyword evidence="2" id="KW-1133">Transmembrane helix</keyword>
<dbReference type="EMBL" id="FNRI01000005">
    <property type="protein sequence ID" value="SEA72359.1"/>
    <property type="molecule type" value="Genomic_DNA"/>
</dbReference>
<evidence type="ECO:0000259" key="3">
    <source>
        <dbReference type="Pfam" id="PF19904"/>
    </source>
</evidence>
<evidence type="ECO:0000313" key="5">
    <source>
        <dbReference type="Proteomes" id="UP000183253"/>
    </source>
</evidence>
<feature type="transmembrane region" description="Helical" evidence="2">
    <location>
        <begin position="332"/>
        <end position="351"/>
    </location>
</feature>
<feature type="domain" description="DUF6377" evidence="3">
    <location>
        <begin position="265"/>
        <end position="517"/>
    </location>
</feature>
<organism evidence="4 5">
    <name type="scientific">Alistipes timonensis JC136</name>
    <dbReference type="NCBI Taxonomy" id="1033731"/>
    <lineage>
        <taxon>Bacteria</taxon>
        <taxon>Pseudomonadati</taxon>
        <taxon>Bacteroidota</taxon>
        <taxon>Bacteroidia</taxon>
        <taxon>Bacteroidales</taxon>
        <taxon>Rikenellaceae</taxon>
        <taxon>Alistipes</taxon>
    </lineage>
</organism>
<dbReference type="Pfam" id="PF19904">
    <property type="entry name" value="DUF6377"/>
    <property type="match status" value="1"/>
</dbReference>
<dbReference type="InterPro" id="IPR045957">
    <property type="entry name" value="DUF6377"/>
</dbReference>
<dbReference type="RefSeq" id="WP_010260932.1">
    <property type="nucleotide sequence ID" value="NZ_CAEG01000006.1"/>
</dbReference>
<keyword evidence="1" id="KW-0175">Coiled coil</keyword>
<sequence>MNRSLCCLLFAAVVLTTGCRDELDHELDRTIHELNDVIRNEAVYVERRHRIIRKYRNIADTTRSKRTRTWAYTTLAGHYSHFQLDSSAYYCRMARALAEELGDERLINDAKVRTAIVLIGNVELAEANRILRSVDTTDSRKVDLTLYYRTRATVFRESKRFSVFPEVQSRYDDSLKYYLRAYLNRASGPRIAYQKKNFEAELLRLEGRNREALEKLEGLIRDDIDSLDIFQKGNITYQIARNYTDMGDNRRGMLWAARASIYELSASTRAHMSLYRLAQMLYETGEIRLANAYIKRTLNDLTVSNYRLRMGQYAESLDMITRSFDKSMRSKLLLTLFTAISLSVLLIVILWQAIHTLRRKREIERLKDSYLEINRQLTDINHRLNATNSALVRTNDQLNDANKIKSEYVSQYMQLCSSYIQRLDTYRMGIIKLLKTESAEQTLITLRSQELIQTEHRNFLRLFDETFLGLFPDFIEQVRGLLLDPERFMPKRSRQLSTELRYLALIRLGVSDSAQIAMFLNSTLSTIYTYRARLRNGRIDKTLDIEEQIRHICISWDGAE</sequence>
<keyword evidence="5" id="KW-1185">Reference proteome</keyword>